<evidence type="ECO:0000313" key="1">
    <source>
        <dbReference type="EMBL" id="KXH59406.1"/>
    </source>
</evidence>
<keyword evidence="2" id="KW-1185">Reference proteome</keyword>
<comment type="caution">
    <text evidence="1">The sequence shown here is derived from an EMBL/GenBank/DDBJ whole genome shotgun (WGS) entry which is preliminary data.</text>
</comment>
<dbReference type="EMBL" id="JFFI01001508">
    <property type="protein sequence ID" value="KXH59406.1"/>
    <property type="molecule type" value="Genomic_DNA"/>
</dbReference>
<proteinExistence type="predicted"/>
<dbReference type="Proteomes" id="UP000070121">
    <property type="component" value="Unassembled WGS sequence"/>
</dbReference>
<evidence type="ECO:0000313" key="2">
    <source>
        <dbReference type="Proteomes" id="UP000070121"/>
    </source>
</evidence>
<gene>
    <name evidence="1" type="ORF">CSAL01_08659</name>
</gene>
<reference evidence="1 2" key="1">
    <citation type="submission" date="2014-02" db="EMBL/GenBank/DDBJ databases">
        <title>The genome sequence of Colletotrichum salicis CBS 607.94.</title>
        <authorList>
            <person name="Baroncelli R."/>
            <person name="Thon M.R."/>
        </authorList>
    </citation>
    <scope>NUCLEOTIDE SEQUENCE [LARGE SCALE GENOMIC DNA]</scope>
    <source>
        <strain evidence="1 2">CBS 607.94</strain>
    </source>
</reference>
<protein>
    <submittedName>
        <fullName evidence="1">Uncharacterized protein</fullName>
    </submittedName>
</protein>
<name>A0A135UGB7_9PEZI</name>
<accession>A0A135UGB7</accession>
<sequence>MWSLPFSIGQSPLALAEHPRACAVNEDRQSVVKATPFRNAITPQYGYGYNATGSNTGDAATHPLYEVVCIRRVHRESDYPPLLSGCYKLQISTLMVDRTSRDHSSPTNHAHQDNPRPVRRRCYQFLLVCADFLSAAASTTSIDDAMGCNVTATRCRVPSNERSDTSKFATALRARIKVAKQSYAGAV</sequence>
<organism evidence="1 2">
    <name type="scientific">Colletotrichum salicis</name>
    <dbReference type="NCBI Taxonomy" id="1209931"/>
    <lineage>
        <taxon>Eukaryota</taxon>
        <taxon>Fungi</taxon>
        <taxon>Dikarya</taxon>
        <taxon>Ascomycota</taxon>
        <taxon>Pezizomycotina</taxon>
        <taxon>Sordariomycetes</taxon>
        <taxon>Hypocreomycetidae</taxon>
        <taxon>Glomerellales</taxon>
        <taxon>Glomerellaceae</taxon>
        <taxon>Colletotrichum</taxon>
        <taxon>Colletotrichum acutatum species complex</taxon>
    </lineage>
</organism>
<dbReference type="AlphaFoldDB" id="A0A135UGB7"/>